<dbReference type="AlphaFoldDB" id="A0A0A9BBK9"/>
<protein>
    <submittedName>
        <fullName evidence="1">Uncharacterized protein</fullName>
    </submittedName>
</protein>
<dbReference type="EMBL" id="GBRH01241223">
    <property type="protein sequence ID" value="JAD56672.1"/>
    <property type="molecule type" value="Transcribed_RNA"/>
</dbReference>
<name>A0A0A9BBK9_ARUDO</name>
<reference evidence="1" key="2">
    <citation type="journal article" date="2015" name="Data Brief">
        <title>Shoot transcriptome of the giant reed, Arundo donax.</title>
        <authorList>
            <person name="Barrero R.A."/>
            <person name="Guerrero F.D."/>
            <person name="Moolhuijzen P."/>
            <person name="Goolsby J.A."/>
            <person name="Tidwell J."/>
            <person name="Bellgard S.E."/>
            <person name="Bellgard M.I."/>
        </authorList>
    </citation>
    <scope>NUCLEOTIDE SEQUENCE</scope>
    <source>
        <tissue evidence="1">Shoot tissue taken approximately 20 cm above the soil surface</tissue>
    </source>
</reference>
<proteinExistence type="predicted"/>
<evidence type="ECO:0000313" key="1">
    <source>
        <dbReference type="EMBL" id="JAD56672.1"/>
    </source>
</evidence>
<reference evidence="1" key="1">
    <citation type="submission" date="2014-09" db="EMBL/GenBank/DDBJ databases">
        <authorList>
            <person name="Magalhaes I.L.F."/>
            <person name="Oliveira U."/>
            <person name="Santos F.R."/>
            <person name="Vidigal T.H.D.A."/>
            <person name="Brescovit A.D."/>
            <person name="Santos A.J."/>
        </authorList>
    </citation>
    <scope>NUCLEOTIDE SEQUENCE</scope>
    <source>
        <tissue evidence="1">Shoot tissue taken approximately 20 cm above the soil surface</tissue>
    </source>
</reference>
<sequence>MKNVLTCAFIVKKITLVSISLYQKIVPNLKSFGANNT</sequence>
<accession>A0A0A9BBK9</accession>
<organism evidence="1">
    <name type="scientific">Arundo donax</name>
    <name type="common">Giant reed</name>
    <name type="synonym">Donax arundinaceus</name>
    <dbReference type="NCBI Taxonomy" id="35708"/>
    <lineage>
        <taxon>Eukaryota</taxon>
        <taxon>Viridiplantae</taxon>
        <taxon>Streptophyta</taxon>
        <taxon>Embryophyta</taxon>
        <taxon>Tracheophyta</taxon>
        <taxon>Spermatophyta</taxon>
        <taxon>Magnoliopsida</taxon>
        <taxon>Liliopsida</taxon>
        <taxon>Poales</taxon>
        <taxon>Poaceae</taxon>
        <taxon>PACMAD clade</taxon>
        <taxon>Arundinoideae</taxon>
        <taxon>Arundineae</taxon>
        <taxon>Arundo</taxon>
    </lineage>
</organism>